<evidence type="ECO:0000256" key="3">
    <source>
        <dbReference type="SAM" id="MobiDB-lite"/>
    </source>
</evidence>
<feature type="region of interest" description="Disordered" evidence="3">
    <location>
        <begin position="553"/>
        <end position="579"/>
    </location>
</feature>
<accession>A0A1L0BJX4</accession>
<dbReference type="GO" id="GO:0016272">
    <property type="term" value="C:prefoldin complex"/>
    <property type="evidence" value="ECO:0007669"/>
    <property type="project" value="InterPro"/>
</dbReference>
<dbReference type="PANTHER" id="PTHR12674:SF2">
    <property type="entry name" value="PREFOLDIN SUBUNIT 5"/>
    <property type="match status" value="1"/>
</dbReference>
<feature type="compositionally biased region" description="Basic and acidic residues" evidence="3">
    <location>
        <begin position="190"/>
        <end position="201"/>
    </location>
</feature>
<gene>
    <name evidence="5" type="ORF">SAMEA4029010_CIC11G00000004033</name>
</gene>
<dbReference type="Proteomes" id="UP000182334">
    <property type="component" value="Chromosome III"/>
</dbReference>
<proteinExistence type="inferred from homology"/>
<keyword evidence="2" id="KW-0175">Coiled coil</keyword>
<reference evidence="5 6" key="1">
    <citation type="submission" date="2016-10" db="EMBL/GenBank/DDBJ databases">
        <authorList>
            <person name="de Groot N.N."/>
        </authorList>
    </citation>
    <scope>NUCLEOTIDE SEQUENCE [LARGE SCALE GENOMIC DNA]</scope>
    <source>
        <strain evidence="5 6">CBS 141442</strain>
    </source>
</reference>
<dbReference type="InterPro" id="IPR009053">
    <property type="entry name" value="Prefoldin"/>
</dbReference>
<dbReference type="GO" id="GO:1990114">
    <property type="term" value="P:RNA polymerase II core complex assembly"/>
    <property type="evidence" value="ECO:0007669"/>
    <property type="project" value="TreeGrafter"/>
</dbReference>
<dbReference type="OrthoDB" id="21413at2759"/>
<dbReference type="Pfam" id="PF02996">
    <property type="entry name" value="Prefoldin"/>
    <property type="match status" value="1"/>
</dbReference>
<feature type="compositionally biased region" description="Polar residues" evidence="3">
    <location>
        <begin position="211"/>
        <end position="224"/>
    </location>
</feature>
<organism evidence="5 6">
    <name type="scientific">Sungouiella intermedia</name>
    <dbReference type="NCBI Taxonomy" id="45354"/>
    <lineage>
        <taxon>Eukaryota</taxon>
        <taxon>Fungi</taxon>
        <taxon>Dikarya</taxon>
        <taxon>Ascomycota</taxon>
        <taxon>Saccharomycotina</taxon>
        <taxon>Pichiomycetes</taxon>
        <taxon>Metschnikowiaceae</taxon>
        <taxon>Sungouiella</taxon>
    </lineage>
</organism>
<evidence type="ECO:0000259" key="4">
    <source>
        <dbReference type="Pfam" id="PF12927"/>
    </source>
</evidence>
<dbReference type="InterPro" id="IPR024325">
    <property type="entry name" value="DUF3835"/>
</dbReference>
<evidence type="ECO:0000313" key="6">
    <source>
        <dbReference type="Proteomes" id="UP000182334"/>
    </source>
</evidence>
<feature type="region of interest" description="Disordered" evidence="3">
    <location>
        <begin position="187"/>
        <end position="224"/>
    </location>
</feature>
<dbReference type="SUPFAM" id="SSF46579">
    <property type="entry name" value="Prefoldin"/>
    <property type="match status" value="1"/>
</dbReference>
<keyword evidence="6" id="KW-1185">Reference proteome</keyword>
<dbReference type="PANTHER" id="PTHR12674">
    <property type="entry name" value="PREFOLDIN SUBUNIT 5"/>
    <property type="match status" value="1"/>
</dbReference>
<dbReference type="GO" id="GO:0006457">
    <property type="term" value="P:protein folding"/>
    <property type="evidence" value="ECO:0007669"/>
    <property type="project" value="InterPro"/>
</dbReference>
<dbReference type="InterPro" id="IPR011599">
    <property type="entry name" value="PFD_alpha_archaea"/>
</dbReference>
<feature type="domain" description="DUF3835" evidence="4">
    <location>
        <begin position="586"/>
        <end position="655"/>
    </location>
</feature>
<dbReference type="EMBL" id="LT635758">
    <property type="protein sequence ID" value="SGZ51657.1"/>
    <property type="molecule type" value="Genomic_DNA"/>
</dbReference>
<protein>
    <submittedName>
        <fullName evidence="5">CIC11C00000004033</fullName>
    </submittedName>
</protein>
<evidence type="ECO:0000256" key="1">
    <source>
        <dbReference type="ARBA" id="ARBA00010048"/>
    </source>
</evidence>
<dbReference type="GO" id="GO:1990113">
    <property type="term" value="P:RNA polymerase I assembly"/>
    <property type="evidence" value="ECO:0007669"/>
    <property type="project" value="TreeGrafter"/>
</dbReference>
<dbReference type="AlphaFoldDB" id="A0A1L0BJX4"/>
<dbReference type="GO" id="GO:0005737">
    <property type="term" value="C:cytoplasm"/>
    <property type="evidence" value="ECO:0007669"/>
    <property type="project" value="TreeGrafter"/>
</dbReference>
<evidence type="ECO:0000256" key="2">
    <source>
        <dbReference type="SAM" id="Coils"/>
    </source>
</evidence>
<feature type="coiled-coil region" evidence="2">
    <location>
        <begin position="68"/>
        <end position="95"/>
    </location>
</feature>
<comment type="similarity">
    <text evidence="1">Belongs to the prefoldin subunit alpha family.</text>
</comment>
<dbReference type="Pfam" id="PF12927">
    <property type="entry name" value="DUF3835"/>
    <property type="match status" value="1"/>
</dbReference>
<sequence>MNQDIPSAHLEQIILHSIMILETEKEELAQELSELQDLKVSVHKIVSEPIIVNIGGGYQAERTKIETLQFLDRRIQKLEVQRRKVEAKLVQAIEVKLKFDLLDDGIRDDYGIKKEGSQIVDIQEDLDELGNIVDVRLKDSNGNDIEPIHEPQLPGQKDAMILNASDLNTSAGDQMADLLNDMELLPQSDNPHHDNKVERNEITPTRVDYSSGKNDSIENSYSTGSNNQELLYELELIASELEESADTPRGEDVDIDIESDEDSDNYFEIEVESDEDELTENETLHSLLPKNAQLEERFWKEIQSLRIKRSEDTDTASNQGAKIGKKSVRFSETLEIKEIEDVEKELRPTEYQRKILKFKENKILTGNSQGMKTAAVMQPVIHEVTDTDAVTTDIVEHEDNDSTSPVIVEVSEPCNDTTKEDQNFKELKARLQKEVLAEKRSKFKSMVAQNPLRRIMMTGPSTSIQLPQNKDGAFVEPDLTRDTVEPAHVISGTLKSEVKQLNIDLPNLGDDLDAMVQAYNVGMFDDDIEVSGPVVDQLEDFKLLNKIVENGSKVTPPMYQSKQEDAGNVEDSNFDSSDSDDEILKELIIENDLSSDEEANDSQLQDDVQMSVINQEVVDNYHRLRHKIFNKLPLEDSEFEPVEGVQRTSRFKASRNNF</sequence>
<evidence type="ECO:0000313" key="5">
    <source>
        <dbReference type="EMBL" id="SGZ51657.1"/>
    </source>
</evidence>
<dbReference type="Gene3D" id="1.10.287.370">
    <property type="match status" value="1"/>
</dbReference>
<dbReference type="GO" id="GO:1990115">
    <property type="term" value="P:RNA polymerase III assembly"/>
    <property type="evidence" value="ECO:0007669"/>
    <property type="project" value="TreeGrafter"/>
</dbReference>
<name>A0A1L0BJX4_9ASCO</name>
<dbReference type="InterPro" id="IPR004127">
    <property type="entry name" value="Prefoldin_subunit_alpha"/>
</dbReference>
<dbReference type="GO" id="GO:0051082">
    <property type="term" value="F:unfolded protein binding"/>
    <property type="evidence" value="ECO:0007669"/>
    <property type="project" value="InterPro"/>
</dbReference>
<dbReference type="STRING" id="45354.A0A1L0BJX4"/>